<evidence type="ECO:0000313" key="6">
    <source>
        <dbReference type="Proteomes" id="UP000230233"/>
    </source>
</evidence>
<dbReference type="PROSITE" id="PS50015">
    <property type="entry name" value="SAP_B"/>
    <property type="match status" value="1"/>
</dbReference>
<feature type="chain" id="PRO_5013969386" description="Saposin B-type domain-containing protein" evidence="3">
    <location>
        <begin position="22"/>
        <end position="148"/>
    </location>
</feature>
<keyword evidence="2" id="KW-0812">Transmembrane</keyword>
<dbReference type="Gene3D" id="1.10.225.10">
    <property type="entry name" value="Saposin-like"/>
    <property type="match status" value="1"/>
</dbReference>
<dbReference type="AlphaFoldDB" id="A0A2G5SNJ7"/>
<dbReference type="InterPro" id="IPR011001">
    <property type="entry name" value="Saposin-like"/>
</dbReference>
<keyword evidence="2" id="KW-1133">Transmembrane helix</keyword>
<keyword evidence="2" id="KW-0472">Membrane</keyword>
<accession>A0A2G5SNJ7</accession>
<feature type="transmembrane region" description="Helical" evidence="2">
    <location>
        <begin position="126"/>
        <end position="146"/>
    </location>
</feature>
<proteinExistence type="predicted"/>
<keyword evidence="1" id="KW-1015">Disulfide bond</keyword>
<dbReference type="Proteomes" id="UP000230233">
    <property type="component" value="Chromosome X"/>
</dbReference>
<feature type="domain" description="Saposin B-type" evidence="4">
    <location>
        <begin position="23"/>
        <end position="105"/>
    </location>
</feature>
<sequence length="148" mass="17152">MRITILLVCVICCVLIQEVQGARLQNCDYCVKVLQCVYGQMGKSVRSKRLLESKLTHTCKRYPEYKRSCLAFSKTHLPKIFDDMQPEKYDPHRTCREAQECDSISLFSVNEQEGRSVEALNLSGEVSILTFLFMVFIFLHLPLYFLSQ</sequence>
<evidence type="ECO:0000256" key="3">
    <source>
        <dbReference type="SAM" id="SignalP"/>
    </source>
</evidence>
<keyword evidence="6" id="KW-1185">Reference proteome</keyword>
<keyword evidence="3" id="KW-0732">Signal</keyword>
<organism evidence="5 6">
    <name type="scientific">Caenorhabditis nigoni</name>
    <dbReference type="NCBI Taxonomy" id="1611254"/>
    <lineage>
        <taxon>Eukaryota</taxon>
        <taxon>Metazoa</taxon>
        <taxon>Ecdysozoa</taxon>
        <taxon>Nematoda</taxon>
        <taxon>Chromadorea</taxon>
        <taxon>Rhabditida</taxon>
        <taxon>Rhabditina</taxon>
        <taxon>Rhabditomorpha</taxon>
        <taxon>Rhabditoidea</taxon>
        <taxon>Rhabditidae</taxon>
        <taxon>Peloderinae</taxon>
        <taxon>Caenorhabditis</taxon>
    </lineage>
</organism>
<name>A0A2G5SNJ7_9PELO</name>
<evidence type="ECO:0000256" key="2">
    <source>
        <dbReference type="SAM" id="Phobius"/>
    </source>
</evidence>
<comment type="caution">
    <text evidence="5">The sequence shown here is derived from an EMBL/GenBank/DDBJ whole genome shotgun (WGS) entry which is preliminary data.</text>
</comment>
<dbReference type="OrthoDB" id="5856919at2759"/>
<evidence type="ECO:0000256" key="1">
    <source>
        <dbReference type="ARBA" id="ARBA00023157"/>
    </source>
</evidence>
<reference evidence="6" key="1">
    <citation type="submission" date="2017-10" db="EMBL/GenBank/DDBJ databases">
        <title>Rapid genome shrinkage in a self-fertile nematode reveals novel sperm competition proteins.</title>
        <authorList>
            <person name="Yin D."/>
            <person name="Schwarz E.M."/>
            <person name="Thomas C.G."/>
            <person name="Felde R.L."/>
            <person name="Korf I.F."/>
            <person name="Cutter A.D."/>
            <person name="Schartner C.M."/>
            <person name="Ralston E.J."/>
            <person name="Meyer B.J."/>
            <person name="Haag E.S."/>
        </authorList>
    </citation>
    <scope>NUCLEOTIDE SEQUENCE [LARGE SCALE GENOMIC DNA]</scope>
    <source>
        <strain evidence="6">JU1422</strain>
    </source>
</reference>
<evidence type="ECO:0000259" key="4">
    <source>
        <dbReference type="PROSITE" id="PS50015"/>
    </source>
</evidence>
<dbReference type="SUPFAM" id="SSF47862">
    <property type="entry name" value="Saposin"/>
    <property type="match status" value="1"/>
</dbReference>
<evidence type="ECO:0000313" key="5">
    <source>
        <dbReference type="EMBL" id="PIC16578.1"/>
    </source>
</evidence>
<dbReference type="EMBL" id="PDUG01000006">
    <property type="protein sequence ID" value="PIC16578.1"/>
    <property type="molecule type" value="Genomic_DNA"/>
</dbReference>
<dbReference type="InterPro" id="IPR008139">
    <property type="entry name" value="SaposinB_dom"/>
</dbReference>
<feature type="signal peptide" evidence="3">
    <location>
        <begin position="1"/>
        <end position="21"/>
    </location>
</feature>
<gene>
    <name evidence="5" type="primary">Cni-Y71H9A.10</name>
    <name evidence="5" type="synonym">Cnig_chr_X.g23136</name>
    <name evidence="5" type="ORF">B9Z55_023136</name>
</gene>
<protein>
    <recommendedName>
        <fullName evidence="4">Saposin B-type domain-containing protein</fullName>
    </recommendedName>
</protein>